<dbReference type="Pfam" id="PF05742">
    <property type="entry name" value="TANGO2"/>
    <property type="match status" value="2"/>
</dbReference>
<gene>
    <name evidence="1" type="ORF">OEZ85_012664</name>
</gene>
<accession>A0ABY8U3E4</accession>
<name>A0ABY8U3E4_TETOB</name>
<evidence type="ECO:0000313" key="2">
    <source>
        <dbReference type="Proteomes" id="UP001244341"/>
    </source>
</evidence>
<evidence type="ECO:0000313" key="1">
    <source>
        <dbReference type="EMBL" id="WIA15915.1"/>
    </source>
</evidence>
<dbReference type="InterPro" id="IPR008551">
    <property type="entry name" value="TANGO2"/>
</dbReference>
<sequence length="263" mass="29812">MCTSLFIYDIHPALLLLLTFNRDEFFDRPTQPAHFWPDEPIVLAGRDALRKGTWLGLTKHGRFSLLTNYREPINAADPGKFEQTTAAPSRGALTTDFLTGSSSPLEYLQALPHQDYFGFNLLAGDLQQQQLAYVSNRGPSEPQLLPPGCYGISNGLLQQWPKELPLTGVGEETDRKLSSIFVEPFDMQPGVQYGTRSQTIIAVWRDGWVEQRERYIEKEEGHGQGGKHKWVWKEAKHSFHMMPALQQQQQQQQQQQDAGLCTA</sequence>
<keyword evidence="2" id="KW-1185">Reference proteome</keyword>
<organism evidence="1 2">
    <name type="scientific">Tetradesmus obliquus</name>
    <name type="common">Green alga</name>
    <name type="synonym">Acutodesmus obliquus</name>
    <dbReference type="NCBI Taxonomy" id="3088"/>
    <lineage>
        <taxon>Eukaryota</taxon>
        <taxon>Viridiplantae</taxon>
        <taxon>Chlorophyta</taxon>
        <taxon>core chlorophytes</taxon>
        <taxon>Chlorophyceae</taxon>
        <taxon>CS clade</taxon>
        <taxon>Sphaeropleales</taxon>
        <taxon>Scenedesmaceae</taxon>
        <taxon>Tetradesmus</taxon>
    </lineage>
</organism>
<dbReference type="PANTHER" id="PTHR17985">
    <property type="entry name" value="SER/THR-RICH PROTEIN T10 IN DGCR REGION"/>
    <property type="match status" value="1"/>
</dbReference>
<dbReference type="PANTHER" id="PTHR17985:SF8">
    <property type="entry name" value="TRANSPORT AND GOLGI ORGANIZATION PROTEIN 2 HOMOLOG"/>
    <property type="match status" value="1"/>
</dbReference>
<reference evidence="1 2" key="1">
    <citation type="submission" date="2023-05" db="EMBL/GenBank/DDBJ databases">
        <title>A 100% complete, gapless, phased diploid assembly of the Scenedesmus obliquus UTEX 3031 genome.</title>
        <authorList>
            <person name="Biondi T.C."/>
            <person name="Hanschen E.R."/>
            <person name="Kwon T."/>
            <person name="Eng W."/>
            <person name="Kruse C.P.S."/>
            <person name="Koehler S.I."/>
            <person name="Kunde Y."/>
            <person name="Gleasner C.D."/>
            <person name="You Mak K.T."/>
            <person name="Polle J."/>
            <person name="Hovde B.T."/>
            <person name="Starkenburg S.R."/>
        </authorList>
    </citation>
    <scope>NUCLEOTIDE SEQUENCE [LARGE SCALE GENOMIC DNA]</scope>
    <source>
        <strain evidence="1 2">DOE0152z</strain>
    </source>
</reference>
<protein>
    <submittedName>
        <fullName evidence="1">Uncharacterized protein</fullName>
    </submittedName>
</protein>
<proteinExistence type="predicted"/>
<dbReference type="Proteomes" id="UP001244341">
    <property type="component" value="Chromosome 7b"/>
</dbReference>
<dbReference type="EMBL" id="CP126214">
    <property type="protein sequence ID" value="WIA15915.1"/>
    <property type="molecule type" value="Genomic_DNA"/>
</dbReference>